<dbReference type="AlphaFoldDB" id="A0A437MDU8"/>
<feature type="coiled-coil region" evidence="1">
    <location>
        <begin position="218"/>
        <end position="249"/>
    </location>
</feature>
<proteinExistence type="predicted"/>
<reference evidence="3 4" key="1">
    <citation type="submission" date="2019-01" db="EMBL/GenBank/DDBJ databases">
        <authorList>
            <person name="Chen W.-M."/>
        </authorList>
    </citation>
    <scope>NUCLEOTIDE SEQUENCE [LARGE SCALE GENOMIC DNA]</scope>
    <source>
        <strain evidence="3 4">CCP-6</strain>
    </source>
</reference>
<evidence type="ECO:0000256" key="1">
    <source>
        <dbReference type="SAM" id="Coils"/>
    </source>
</evidence>
<name>A0A437MDU8_9PROT</name>
<feature type="transmembrane region" description="Helical" evidence="2">
    <location>
        <begin position="21"/>
        <end position="45"/>
    </location>
</feature>
<keyword evidence="2" id="KW-0812">Transmembrane</keyword>
<organism evidence="3 4">
    <name type="scientific">Rhodovarius crocodyli</name>
    <dbReference type="NCBI Taxonomy" id="1979269"/>
    <lineage>
        <taxon>Bacteria</taxon>
        <taxon>Pseudomonadati</taxon>
        <taxon>Pseudomonadota</taxon>
        <taxon>Alphaproteobacteria</taxon>
        <taxon>Acetobacterales</taxon>
        <taxon>Roseomonadaceae</taxon>
        <taxon>Rhodovarius</taxon>
    </lineage>
</organism>
<keyword evidence="2" id="KW-0472">Membrane</keyword>
<feature type="transmembrane region" description="Helical" evidence="2">
    <location>
        <begin position="250"/>
        <end position="274"/>
    </location>
</feature>
<dbReference type="Proteomes" id="UP000282957">
    <property type="component" value="Unassembled WGS sequence"/>
</dbReference>
<evidence type="ECO:0000313" key="3">
    <source>
        <dbReference type="EMBL" id="RVT95837.1"/>
    </source>
</evidence>
<evidence type="ECO:0000256" key="2">
    <source>
        <dbReference type="SAM" id="Phobius"/>
    </source>
</evidence>
<comment type="caution">
    <text evidence="3">The sequence shown here is derived from an EMBL/GenBank/DDBJ whole genome shotgun (WGS) entry which is preliminary data.</text>
</comment>
<evidence type="ECO:0008006" key="5">
    <source>
        <dbReference type="Google" id="ProtNLM"/>
    </source>
</evidence>
<dbReference type="EMBL" id="SACL01000005">
    <property type="protein sequence ID" value="RVT95837.1"/>
    <property type="molecule type" value="Genomic_DNA"/>
</dbReference>
<accession>A0A437MDU8</accession>
<keyword evidence="4" id="KW-1185">Reference proteome</keyword>
<feature type="transmembrane region" description="Helical" evidence="2">
    <location>
        <begin position="135"/>
        <end position="154"/>
    </location>
</feature>
<protein>
    <recommendedName>
        <fullName evidence="5">PhnA-like protein</fullName>
    </recommendedName>
</protein>
<feature type="transmembrane region" description="Helical" evidence="2">
    <location>
        <begin position="106"/>
        <end position="129"/>
    </location>
</feature>
<dbReference type="OrthoDB" id="7032238at2"/>
<keyword evidence="1" id="KW-0175">Coiled coil</keyword>
<evidence type="ECO:0000313" key="4">
    <source>
        <dbReference type="Proteomes" id="UP000282957"/>
    </source>
</evidence>
<feature type="transmembrane region" description="Helical" evidence="2">
    <location>
        <begin position="65"/>
        <end position="85"/>
    </location>
</feature>
<sequence>MTGTGVYATETAEPSATAWGAIIAGGLAACATTLVLVALGAGLGFSSISPWHNEGVSVTTLGVMTVIWLIVVQWVSSALGGYMAGRLRTRWRIQRDEVFFRDTAHGLLAWALATVLTLGVLASAVTGAIGAAGQVVGAAGQTAVQAAASAAGPLSQYDMDALMRPSQPGAANPNGETNEQAAEEVMTIIGNALTSGQLPAQDRDYLAQMIAARTSLSVDEARTRVDQAFTKAREAAQKAREAADAARKAAAMLALFTALSMLIGAFVASAAAAYGGQLRDDLD</sequence>
<keyword evidence="2" id="KW-1133">Transmembrane helix</keyword>
<gene>
    <name evidence="3" type="ORF">EOD42_16455</name>
</gene>